<gene>
    <name evidence="1" type="ORF">SDC9_120305</name>
</gene>
<dbReference type="AlphaFoldDB" id="A0A645C6X2"/>
<organism evidence="1">
    <name type="scientific">bioreactor metagenome</name>
    <dbReference type="NCBI Taxonomy" id="1076179"/>
    <lineage>
        <taxon>unclassified sequences</taxon>
        <taxon>metagenomes</taxon>
        <taxon>ecological metagenomes</taxon>
    </lineage>
</organism>
<proteinExistence type="predicted"/>
<reference evidence="1" key="1">
    <citation type="submission" date="2019-08" db="EMBL/GenBank/DDBJ databases">
        <authorList>
            <person name="Kucharzyk K."/>
            <person name="Murdoch R.W."/>
            <person name="Higgins S."/>
            <person name="Loffler F."/>
        </authorList>
    </citation>
    <scope>NUCLEOTIDE SEQUENCE</scope>
</reference>
<protein>
    <submittedName>
        <fullName evidence="1">Uncharacterized protein</fullName>
    </submittedName>
</protein>
<accession>A0A645C6X2</accession>
<comment type="caution">
    <text evidence="1">The sequence shown here is derived from an EMBL/GenBank/DDBJ whole genome shotgun (WGS) entry which is preliminary data.</text>
</comment>
<dbReference type="EMBL" id="VSSQ01025285">
    <property type="protein sequence ID" value="MPM73325.1"/>
    <property type="molecule type" value="Genomic_DNA"/>
</dbReference>
<evidence type="ECO:0000313" key="1">
    <source>
        <dbReference type="EMBL" id="MPM73325.1"/>
    </source>
</evidence>
<name>A0A645C6X2_9ZZZZ</name>
<sequence>MQALVVTTPDQGTTGVLIDDQHLTLSNHVVAIAVEELLGADRVVQIADQRCVRALVEILHT</sequence>